<comment type="caution">
    <text evidence="2">The sequence shown here is derived from an EMBL/GenBank/DDBJ whole genome shotgun (WGS) entry which is preliminary data.</text>
</comment>
<reference evidence="2 3" key="1">
    <citation type="submission" date="2018-12" db="EMBL/GenBank/DDBJ databases">
        <authorList>
            <person name="Grouzdev D.S."/>
            <person name="Krutkina M.S."/>
        </authorList>
    </citation>
    <scope>NUCLEOTIDE SEQUENCE [LARGE SCALE GENOMIC DNA]</scope>
    <source>
        <strain evidence="2 3">RmlP026</strain>
    </source>
</reference>
<accession>A0A4Q2U846</accession>
<evidence type="ECO:0000313" key="3">
    <source>
        <dbReference type="Proteomes" id="UP000290759"/>
    </source>
</evidence>
<keyword evidence="3" id="KW-1185">Reference proteome</keyword>
<dbReference type="InterPro" id="IPR050256">
    <property type="entry name" value="Glycosyltransferase_2"/>
</dbReference>
<dbReference type="PANTHER" id="PTHR48090:SF7">
    <property type="entry name" value="RFBJ PROTEIN"/>
    <property type="match status" value="1"/>
</dbReference>
<proteinExistence type="predicted"/>
<dbReference type="Gene3D" id="3.90.550.10">
    <property type="entry name" value="Spore Coat Polysaccharide Biosynthesis Protein SpsA, Chain A"/>
    <property type="match status" value="1"/>
</dbReference>
<dbReference type="RefSeq" id="WP_129227776.1">
    <property type="nucleotide sequence ID" value="NZ_QYBB01000017.1"/>
</dbReference>
<dbReference type="InterPro" id="IPR029044">
    <property type="entry name" value="Nucleotide-diphossugar_trans"/>
</dbReference>
<reference evidence="2 3" key="2">
    <citation type="submission" date="2019-02" db="EMBL/GenBank/DDBJ databases">
        <title>'Lichenibacterium ramalinii' gen. nov. sp. nov., 'Lichenibacterium minor' gen. nov. sp. nov.</title>
        <authorList>
            <person name="Pankratov T."/>
        </authorList>
    </citation>
    <scope>NUCLEOTIDE SEQUENCE [LARGE SCALE GENOMIC DNA]</scope>
    <source>
        <strain evidence="2 3">RmlP026</strain>
    </source>
</reference>
<organism evidence="2 3">
    <name type="scientific">Lichenibacterium minor</name>
    <dbReference type="NCBI Taxonomy" id="2316528"/>
    <lineage>
        <taxon>Bacteria</taxon>
        <taxon>Pseudomonadati</taxon>
        <taxon>Pseudomonadota</taxon>
        <taxon>Alphaproteobacteria</taxon>
        <taxon>Hyphomicrobiales</taxon>
        <taxon>Lichenihabitantaceae</taxon>
        <taxon>Lichenibacterium</taxon>
    </lineage>
</organism>
<evidence type="ECO:0000313" key="2">
    <source>
        <dbReference type="EMBL" id="RYC31096.1"/>
    </source>
</evidence>
<keyword evidence="2" id="KW-0808">Transferase</keyword>
<feature type="domain" description="Glycosyltransferase 2-like" evidence="1">
    <location>
        <begin position="9"/>
        <end position="170"/>
    </location>
</feature>
<dbReference type="GO" id="GO:0016740">
    <property type="term" value="F:transferase activity"/>
    <property type="evidence" value="ECO:0007669"/>
    <property type="project" value="UniProtKB-KW"/>
</dbReference>
<dbReference type="CDD" id="cd04179">
    <property type="entry name" value="DPM_DPG-synthase_like"/>
    <property type="match status" value="1"/>
</dbReference>
<dbReference type="AlphaFoldDB" id="A0A4Q2U846"/>
<dbReference type="EMBL" id="QYBB01000017">
    <property type="protein sequence ID" value="RYC31096.1"/>
    <property type="molecule type" value="Genomic_DNA"/>
</dbReference>
<protein>
    <submittedName>
        <fullName evidence="2">Glycosyltransferase family 2 protein</fullName>
    </submittedName>
</protein>
<dbReference type="Pfam" id="PF00535">
    <property type="entry name" value="Glycos_transf_2"/>
    <property type="match status" value="1"/>
</dbReference>
<dbReference type="PANTHER" id="PTHR48090">
    <property type="entry name" value="UNDECAPRENYL-PHOSPHATE 4-DEOXY-4-FORMAMIDO-L-ARABINOSE TRANSFERASE-RELATED"/>
    <property type="match status" value="1"/>
</dbReference>
<dbReference type="SUPFAM" id="SSF53448">
    <property type="entry name" value="Nucleotide-diphospho-sugar transferases"/>
    <property type="match status" value="1"/>
</dbReference>
<gene>
    <name evidence="2" type="ORF">D3273_15405</name>
</gene>
<evidence type="ECO:0000259" key="1">
    <source>
        <dbReference type="Pfam" id="PF00535"/>
    </source>
</evidence>
<dbReference type="OrthoDB" id="9806525at2"/>
<dbReference type="Proteomes" id="UP000290759">
    <property type="component" value="Unassembled WGS sequence"/>
</dbReference>
<name>A0A4Q2U846_9HYPH</name>
<dbReference type="InterPro" id="IPR001173">
    <property type="entry name" value="Glyco_trans_2-like"/>
</dbReference>
<sequence>MLAGNRVAIVLPAYNAALTLKRTVEEIPRDIVDDVILTDDASRDGTADLARAMGLHTIQHDRNRGYGGNQKTCYAAALARGADIVVMLHPDYQYTPRLIPAMAGMIASGHYDAVMASRILGNGALEGGMPLYKYVANRGLTAVENLLLGQKLSEYHSGYRAWSRTVLQKLPLRLCSDDFVFDNQMLAQAVQQNFRIGEISCPTKYFEEASSINFRRSVVYGLGVLKTAVDFRLHRWGIRPSPLFPGDGTGVLMPAAGPRP</sequence>